<protein>
    <submittedName>
        <fullName evidence="1">Uncharacterized protein</fullName>
    </submittedName>
</protein>
<organism evidence="1 2">
    <name type="scientific">Haloarcula mannanilytica</name>
    <dbReference type="NCBI Taxonomy" id="2509225"/>
    <lineage>
        <taxon>Archaea</taxon>
        <taxon>Methanobacteriati</taxon>
        <taxon>Methanobacteriota</taxon>
        <taxon>Stenosarchaea group</taxon>
        <taxon>Halobacteria</taxon>
        <taxon>Halobacteriales</taxon>
        <taxon>Haloarculaceae</taxon>
        <taxon>Haloarcula</taxon>
    </lineage>
</organism>
<name>A0A4C2ED83_9EURY</name>
<dbReference type="Proteomes" id="UP000304382">
    <property type="component" value="Unassembled WGS sequence"/>
</dbReference>
<evidence type="ECO:0000313" key="1">
    <source>
        <dbReference type="EMBL" id="GCF12481.1"/>
    </source>
</evidence>
<proteinExistence type="predicted"/>
<gene>
    <name evidence="1" type="ORF">Harman_04160</name>
</gene>
<comment type="caution">
    <text evidence="1">The sequence shown here is derived from an EMBL/GenBank/DDBJ whole genome shotgun (WGS) entry which is preliminary data.</text>
</comment>
<accession>A0A4C2ED83</accession>
<evidence type="ECO:0000313" key="2">
    <source>
        <dbReference type="Proteomes" id="UP000304382"/>
    </source>
</evidence>
<reference evidence="1 2" key="1">
    <citation type="submission" date="2019-02" db="EMBL/GenBank/DDBJ databases">
        <title>Haloarcula mannanilyticum sp. nov., a mannan degrading haloarchaeon isolated from commercial salt.</title>
        <authorList>
            <person name="Enomoto S."/>
            <person name="Shimane Y."/>
            <person name="Kamekura M."/>
            <person name="Ito T."/>
            <person name="Moriya O."/>
            <person name="Ihara K."/>
            <person name="Takahashi-Ando N."/>
            <person name="Fukushima Y."/>
            <person name="Yoshida Y."/>
            <person name="Usama R."/>
            <person name="Takai K."/>
            <person name="Minegishi H."/>
        </authorList>
    </citation>
    <scope>NUCLEOTIDE SEQUENCE [LARGE SCALE GENOMIC DNA]</scope>
    <source>
        <strain evidence="1 2">MD130-1</strain>
    </source>
</reference>
<dbReference type="AlphaFoldDB" id="A0A4C2ED83"/>
<dbReference type="EMBL" id="BIXZ01000001">
    <property type="protein sequence ID" value="GCF12481.1"/>
    <property type="molecule type" value="Genomic_DNA"/>
</dbReference>
<sequence length="68" mass="7300">MTTQQHAGGIPVPGDAWIQGGSQTNSYLSVVYETIEDRALDQQQETISASLVAEAVAELHRYTLAPAN</sequence>
<keyword evidence="2" id="KW-1185">Reference proteome</keyword>